<proteinExistence type="inferred from homology"/>
<feature type="transmembrane region" description="Helical" evidence="15">
    <location>
        <begin position="124"/>
        <end position="146"/>
    </location>
</feature>
<keyword evidence="6" id="KW-0769">Symport</keyword>
<feature type="transmembrane region" description="Helical" evidence="15">
    <location>
        <begin position="6"/>
        <end position="30"/>
    </location>
</feature>
<evidence type="ECO:0000256" key="12">
    <source>
        <dbReference type="ARBA" id="ARBA00033708"/>
    </source>
</evidence>
<dbReference type="PANTHER" id="PTHR48086:SF3">
    <property type="entry name" value="SODIUM_PROLINE SYMPORTER"/>
    <property type="match status" value="1"/>
</dbReference>
<comment type="subcellular location">
    <subcellularLocation>
        <location evidence="1">Cell membrane</location>
        <topology evidence="1">Multi-pass membrane protein</topology>
    </subcellularLocation>
</comment>
<dbReference type="InterPro" id="IPR001734">
    <property type="entry name" value="Na/solute_symporter"/>
</dbReference>
<feature type="transmembrane region" description="Helical" evidence="15">
    <location>
        <begin position="243"/>
        <end position="262"/>
    </location>
</feature>
<dbReference type="OrthoDB" id="3636885at2"/>
<accession>A0A3N0E8H9</accession>
<keyword evidence="17" id="KW-1185">Reference proteome</keyword>
<evidence type="ECO:0000313" key="16">
    <source>
        <dbReference type="EMBL" id="RNL84147.1"/>
    </source>
</evidence>
<evidence type="ECO:0000256" key="5">
    <source>
        <dbReference type="ARBA" id="ARBA00022692"/>
    </source>
</evidence>
<evidence type="ECO:0000256" key="8">
    <source>
        <dbReference type="ARBA" id="ARBA00023053"/>
    </source>
</evidence>
<keyword evidence="3" id="KW-0813">Transport</keyword>
<evidence type="ECO:0000256" key="1">
    <source>
        <dbReference type="ARBA" id="ARBA00004651"/>
    </source>
</evidence>
<feature type="transmembrane region" description="Helical" evidence="15">
    <location>
        <begin position="377"/>
        <end position="398"/>
    </location>
</feature>
<evidence type="ECO:0000256" key="4">
    <source>
        <dbReference type="ARBA" id="ARBA00022475"/>
    </source>
</evidence>
<feature type="region of interest" description="Disordered" evidence="14">
    <location>
        <begin position="485"/>
        <end position="504"/>
    </location>
</feature>
<feature type="transmembrane region" description="Helical" evidence="15">
    <location>
        <begin position="461"/>
        <end position="481"/>
    </location>
</feature>
<keyword evidence="9" id="KW-0406">Ion transport</keyword>
<evidence type="ECO:0000256" key="13">
    <source>
        <dbReference type="RuleBase" id="RU362091"/>
    </source>
</evidence>
<evidence type="ECO:0000256" key="14">
    <source>
        <dbReference type="SAM" id="MobiDB-lite"/>
    </source>
</evidence>
<evidence type="ECO:0000256" key="2">
    <source>
        <dbReference type="ARBA" id="ARBA00006434"/>
    </source>
</evidence>
<keyword evidence="10 15" id="KW-0472">Membrane</keyword>
<keyword evidence="4" id="KW-1003">Cell membrane</keyword>
<name>A0A3N0E8H9_9ACTN</name>
<evidence type="ECO:0000313" key="17">
    <source>
        <dbReference type="Proteomes" id="UP000269198"/>
    </source>
</evidence>
<comment type="similarity">
    <text evidence="2 13">Belongs to the sodium:solute symporter (SSF) (TC 2.A.21) family.</text>
</comment>
<dbReference type="RefSeq" id="WP_123201640.1">
    <property type="nucleotide sequence ID" value="NZ_RJMB01000012.1"/>
</dbReference>
<feature type="transmembrane region" description="Helical" evidence="15">
    <location>
        <begin position="329"/>
        <end position="356"/>
    </location>
</feature>
<organism evidence="16 17">
    <name type="scientific">Halostreptopolyspora alba</name>
    <dbReference type="NCBI Taxonomy" id="2487137"/>
    <lineage>
        <taxon>Bacteria</taxon>
        <taxon>Bacillati</taxon>
        <taxon>Actinomycetota</taxon>
        <taxon>Actinomycetes</taxon>
        <taxon>Streptosporangiales</taxon>
        <taxon>Nocardiopsidaceae</taxon>
        <taxon>Halostreptopolyspora</taxon>
    </lineage>
</organism>
<evidence type="ECO:0000256" key="6">
    <source>
        <dbReference type="ARBA" id="ARBA00022847"/>
    </source>
</evidence>
<feature type="transmembrane region" description="Helical" evidence="15">
    <location>
        <begin position="83"/>
        <end position="104"/>
    </location>
</feature>
<dbReference type="InterPro" id="IPR038377">
    <property type="entry name" value="Na/Glc_symporter_sf"/>
</dbReference>
<evidence type="ECO:0000256" key="9">
    <source>
        <dbReference type="ARBA" id="ARBA00023065"/>
    </source>
</evidence>
<dbReference type="PROSITE" id="PS50283">
    <property type="entry name" value="NA_SOLUT_SYMP_3"/>
    <property type="match status" value="1"/>
</dbReference>
<feature type="compositionally biased region" description="Basic and acidic residues" evidence="14">
    <location>
        <begin position="495"/>
        <end position="504"/>
    </location>
</feature>
<dbReference type="InterPro" id="IPR050277">
    <property type="entry name" value="Sodium:Solute_Symporter"/>
</dbReference>
<dbReference type="CDD" id="cd10322">
    <property type="entry name" value="SLC5sbd"/>
    <property type="match status" value="1"/>
</dbReference>
<dbReference type="GO" id="GO:0006814">
    <property type="term" value="P:sodium ion transport"/>
    <property type="evidence" value="ECO:0007669"/>
    <property type="project" value="UniProtKB-KW"/>
</dbReference>
<evidence type="ECO:0000256" key="3">
    <source>
        <dbReference type="ARBA" id="ARBA00022448"/>
    </source>
</evidence>
<protein>
    <submittedName>
        <fullName evidence="16">Sodium:solute symporter family protein</fullName>
    </submittedName>
</protein>
<gene>
    <name evidence="16" type="ORF">EFW17_12990</name>
</gene>
<sequence>MEQLTFAGAPGIIVLCVYALMMLGIGFWVSRRRPGVRDDMQNYYLAGRHLGILVLFFTLYATQYSGNNIVGYAPSAYRMGFEWWQSVMFMTVIIGGYLLFAPRLNRIARRERFITPTDWLRHRFASPAVSLLAALLMLWALGNFLLEQLIAMGHGISGLTGGTVPYQMAMLGFVAVMLAYSWLGGMRAVAFTDVMQGIALLLGVFVLVAGGLHLAGGDLGDTFGHVISAEPDKVATPSTEGSVSWLSILVLVGIGAAVYPHAIQRIYAAESESTLRRSLSRMAWMPLITTAVVFLVGIIAIQLYPGLSEGESEQLVGRIANDVAGINPFFYVMMILLFGGVVAAIVSTADSVLLAFSAIVSKDVIQQHVAPRASERTALLAGKVCGIVAVAALLLIAWNPPTLLVNIFVLKFELLIQIAPAFILGLYWSRMSAASVLWGMVVGSVIAGGMALSGVDTFHGVHAGVVGLVANVAVATVGSLLRPAPASGEPLPTDSPERRPSPER</sequence>
<feature type="transmembrane region" description="Helical" evidence="15">
    <location>
        <begin position="283"/>
        <end position="304"/>
    </location>
</feature>
<dbReference type="Gene3D" id="1.20.1730.10">
    <property type="entry name" value="Sodium/glucose cotransporter"/>
    <property type="match status" value="1"/>
</dbReference>
<feature type="transmembrane region" description="Helical" evidence="15">
    <location>
        <begin position="404"/>
        <end position="428"/>
    </location>
</feature>
<feature type="transmembrane region" description="Helical" evidence="15">
    <location>
        <begin position="435"/>
        <end position="455"/>
    </location>
</feature>
<feature type="transmembrane region" description="Helical" evidence="15">
    <location>
        <begin position="197"/>
        <end position="216"/>
    </location>
</feature>
<keyword evidence="8" id="KW-0915">Sodium</keyword>
<dbReference type="GO" id="GO:0005886">
    <property type="term" value="C:plasma membrane"/>
    <property type="evidence" value="ECO:0007669"/>
    <property type="project" value="UniProtKB-SubCell"/>
</dbReference>
<dbReference type="Proteomes" id="UP000269198">
    <property type="component" value="Unassembled WGS sequence"/>
</dbReference>
<keyword evidence="11" id="KW-0739">Sodium transport</keyword>
<comment type="catalytic activity">
    <reaction evidence="12">
        <text>L-proline(in) + Na(+)(in) = L-proline(out) + Na(+)(out)</text>
        <dbReference type="Rhea" id="RHEA:28967"/>
        <dbReference type="ChEBI" id="CHEBI:29101"/>
        <dbReference type="ChEBI" id="CHEBI:60039"/>
    </reaction>
</comment>
<keyword evidence="5 15" id="KW-0812">Transmembrane</keyword>
<reference evidence="16 17" key="1">
    <citation type="submission" date="2018-11" db="EMBL/GenBank/DDBJ databases">
        <title>The genome draft of YIM 96095.</title>
        <authorList>
            <person name="Tang S.-K."/>
            <person name="Chunyu W.-X."/>
            <person name="Feng Y.-Z."/>
        </authorList>
    </citation>
    <scope>NUCLEOTIDE SEQUENCE [LARGE SCALE GENOMIC DNA]</scope>
    <source>
        <strain evidence="16 17">YIM 96095</strain>
    </source>
</reference>
<evidence type="ECO:0000256" key="15">
    <source>
        <dbReference type="SAM" id="Phobius"/>
    </source>
</evidence>
<dbReference type="GO" id="GO:0015293">
    <property type="term" value="F:symporter activity"/>
    <property type="evidence" value="ECO:0007669"/>
    <property type="project" value="UniProtKB-KW"/>
</dbReference>
<dbReference type="AlphaFoldDB" id="A0A3N0E8H9"/>
<comment type="caution">
    <text evidence="16">The sequence shown here is derived from an EMBL/GenBank/DDBJ whole genome shotgun (WGS) entry which is preliminary data.</text>
</comment>
<keyword evidence="7 15" id="KW-1133">Transmembrane helix</keyword>
<dbReference type="PANTHER" id="PTHR48086">
    <property type="entry name" value="SODIUM/PROLINE SYMPORTER-RELATED"/>
    <property type="match status" value="1"/>
</dbReference>
<dbReference type="EMBL" id="RJMB01000012">
    <property type="protein sequence ID" value="RNL84147.1"/>
    <property type="molecule type" value="Genomic_DNA"/>
</dbReference>
<evidence type="ECO:0000256" key="11">
    <source>
        <dbReference type="ARBA" id="ARBA00023201"/>
    </source>
</evidence>
<feature type="transmembrane region" description="Helical" evidence="15">
    <location>
        <begin position="166"/>
        <end position="185"/>
    </location>
</feature>
<dbReference type="Pfam" id="PF00474">
    <property type="entry name" value="SSF"/>
    <property type="match status" value="1"/>
</dbReference>
<evidence type="ECO:0000256" key="10">
    <source>
        <dbReference type="ARBA" id="ARBA00023136"/>
    </source>
</evidence>
<evidence type="ECO:0000256" key="7">
    <source>
        <dbReference type="ARBA" id="ARBA00022989"/>
    </source>
</evidence>
<feature type="transmembrane region" description="Helical" evidence="15">
    <location>
        <begin position="42"/>
        <end position="63"/>
    </location>
</feature>